<sequence length="263" mass="28033">LCAVAFASESQVIGGYGNGDIRRWSIDDEQQLGQTVQAAGVVYSIAVSQDGRWVVSGDHGKQATIWNALTNEKVRHTEYGNSVFAVDISSDSTKVVAGSFNTTDNVRLSGISSGTELLPPISHGWICGVKFFPDGSQFTTASNVCGVRVYNTHNGSISFGSGTRDSTNSPSVVTSFTWSSDGQQLFIACSTCSSVSLWDCMSHRQIGSIITHSTVVKCIALSPRGRFLACELLDGKITIHDLREVLPSKCCGSGVSEHPHHAA</sequence>
<protein>
    <submittedName>
        <fullName evidence="3">Uncharacterized protein</fullName>
    </submittedName>
</protein>
<accession>A0A0C9YJU0</accession>
<evidence type="ECO:0000313" key="4">
    <source>
        <dbReference type="Proteomes" id="UP000054018"/>
    </source>
</evidence>
<dbReference type="Pfam" id="PF00400">
    <property type="entry name" value="WD40"/>
    <property type="match status" value="3"/>
</dbReference>
<gene>
    <name evidence="3" type="ORF">PISMIDRAFT_117689</name>
</gene>
<feature type="non-terminal residue" evidence="3">
    <location>
        <position position="1"/>
    </location>
</feature>
<dbReference type="STRING" id="765257.A0A0C9YJU0"/>
<dbReference type="AlphaFoldDB" id="A0A0C9YJU0"/>
<dbReference type="InterPro" id="IPR015943">
    <property type="entry name" value="WD40/YVTN_repeat-like_dom_sf"/>
</dbReference>
<dbReference type="InterPro" id="IPR001680">
    <property type="entry name" value="WD40_rpt"/>
</dbReference>
<dbReference type="SUPFAM" id="SSF101908">
    <property type="entry name" value="Putative isomerase YbhE"/>
    <property type="match status" value="1"/>
</dbReference>
<keyword evidence="2" id="KW-0677">Repeat</keyword>
<reference evidence="3 4" key="1">
    <citation type="submission" date="2014-04" db="EMBL/GenBank/DDBJ databases">
        <authorList>
            <consortium name="DOE Joint Genome Institute"/>
            <person name="Kuo A."/>
            <person name="Kohler A."/>
            <person name="Costa M.D."/>
            <person name="Nagy L.G."/>
            <person name="Floudas D."/>
            <person name="Copeland A."/>
            <person name="Barry K.W."/>
            <person name="Cichocki N."/>
            <person name="Veneault-Fourrey C."/>
            <person name="LaButti K."/>
            <person name="Lindquist E.A."/>
            <person name="Lipzen A."/>
            <person name="Lundell T."/>
            <person name="Morin E."/>
            <person name="Murat C."/>
            <person name="Sun H."/>
            <person name="Tunlid A."/>
            <person name="Henrissat B."/>
            <person name="Grigoriev I.V."/>
            <person name="Hibbett D.S."/>
            <person name="Martin F."/>
            <person name="Nordberg H.P."/>
            <person name="Cantor M.N."/>
            <person name="Hua S.X."/>
        </authorList>
    </citation>
    <scope>NUCLEOTIDE SEQUENCE [LARGE SCALE GENOMIC DNA]</scope>
    <source>
        <strain evidence="3 4">441</strain>
    </source>
</reference>
<evidence type="ECO:0000256" key="1">
    <source>
        <dbReference type="ARBA" id="ARBA00022574"/>
    </source>
</evidence>
<dbReference type="Gene3D" id="2.130.10.10">
    <property type="entry name" value="YVTN repeat-like/Quinoprotein amine dehydrogenase"/>
    <property type="match status" value="2"/>
</dbReference>
<evidence type="ECO:0000313" key="3">
    <source>
        <dbReference type="EMBL" id="KIK14059.1"/>
    </source>
</evidence>
<dbReference type="PANTHER" id="PTHR19848:SF8">
    <property type="entry name" value="F-BOX AND WD REPEAT DOMAIN CONTAINING 7"/>
    <property type="match status" value="1"/>
</dbReference>
<organism evidence="3 4">
    <name type="scientific">Pisolithus microcarpus 441</name>
    <dbReference type="NCBI Taxonomy" id="765257"/>
    <lineage>
        <taxon>Eukaryota</taxon>
        <taxon>Fungi</taxon>
        <taxon>Dikarya</taxon>
        <taxon>Basidiomycota</taxon>
        <taxon>Agaricomycotina</taxon>
        <taxon>Agaricomycetes</taxon>
        <taxon>Agaricomycetidae</taxon>
        <taxon>Boletales</taxon>
        <taxon>Sclerodermatineae</taxon>
        <taxon>Pisolithaceae</taxon>
        <taxon>Pisolithus</taxon>
    </lineage>
</organism>
<keyword evidence="4" id="KW-1185">Reference proteome</keyword>
<dbReference type="PANTHER" id="PTHR19848">
    <property type="entry name" value="WD40 REPEAT PROTEIN"/>
    <property type="match status" value="1"/>
</dbReference>
<dbReference type="OrthoDB" id="239865at2759"/>
<dbReference type="HOGENOM" id="CLU_028047_0_0_1"/>
<dbReference type="SMART" id="SM00320">
    <property type="entry name" value="WD40"/>
    <property type="match status" value="5"/>
</dbReference>
<evidence type="ECO:0000256" key="2">
    <source>
        <dbReference type="ARBA" id="ARBA00022737"/>
    </source>
</evidence>
<name>A0A0C9YJU0_9AGAM</name>
<reference evidence="4" key="2">
    <citation type="submission" date="2015-01" db="EMBL/GenBank/DDBJ databases">
        <title>Evolutionary Origins and Diversification of the Mycorrhizal Mutualists.</title>
        <authorList>
            <consortium name="DOE Joint Genome Institute"/>
            <consortium name="Mycorrhizal Genomics Consortium"/>
            <person name="Kohler A."/>
            <person name="Kuo A."/>
            <person name="Nagy L.G."/>
            <person name="Floudas D."/>
            <person name="Copeland A."/>
            <person name="Barry K.W."/>
            <person name="Cichocki N."/>
            <person name="Veneault-Fourrey C."/>
            <person name="LaButti K."/>
            <person name="Lindquist E.A."/>
            <person name="Lipzen A."/>
            <person name="Lundell T."/>
            <person name="Morin E."/>
            <person name="Murat C."/>
            <person name="Riley R."/>
            <person name="Ohm R."/>
            <person name="Sun H."/>
            <person name="Tunlid A."/>
            <person name="Henrissat B."/>
            <person name="Grigoriev I.V."/>
            <person name="Hibbett D.S."/>
            <person name="Martin F."/>
        </authorList>
    </citation>
    <scope>NUCLEOTIDE SEQUENCE [LARGE SCALE GENOMIC DNA]</scope>
    <source>
        <strain evidence="4">441</strain>
    </source>
</reference>
<dbReference type="Proteomes" id="UP000054018">
    <property type="component" value="Unassembled WGS sequence"/>
</dbReference>
<keyword evidence="1" id="KW-0853">WD repeat</keyword>
<dbReference type="EMBL" id="KN833957">
    <property type="protein sequence ID" value="KIK14059.1"/>
    <property type="molecule type" value="Genomic_DNA"/>
</dbReference>
<proteinExistence type="predicted"/>